<evidence type="ECO:0000259" key="2">
    <source>
        <dbReference type="Pfam" id="PF01636"/>
    </source>
</evidence>
<evidence type="ECO:0000313" key="3">
    <source>
        <dbReference type="EMBL" id="KAK7695665.1"/>
    </source>
</evidence>
<proteinExistence type="predicted"/>
<keyword evidence="4" id="KW-1185">Reference proteome</keyword>
<dbReference type="Gene3D" id="3.90.1200.10">
    <property type="match status" value="1"/>
</dbReference>
<dbReference type="EMBL" id="JASBNA010000001">
    <property type="protein sequence ID" value="KAK7695665.1"/>
    <property type="molecule type" value="Genomic_DNA"/>
</dbReference>
<comment type="caution">
    <text evidence="3">The sequence shown here is derived from an EMBL/GenBank/DDBJ whole genome shotgun (WGS) entry which is preliminary data.</text>
</comment>
<evidence type="ECO:0000256" key="1">
    <source>
        <dbReference type="SAM" id="Phobius"/>
    </source>
</evidence>
<dbReference type="InterPro" id="IPR002575">
    <property type="entry name" value="Aminoglycoside_PTrfase"/>
</dbReference>
<keyword evidence="1" id="KW-1133">Transmembrane helix</keyword>
<name>A0AAW0GZK3_9APHY</name>
<dbReference type="Pfam" id="PF01636">
    <property type="entry name" value="APH"/>
    <property type="match status" value="1"/>
</dbReference>
<organism evidence="3 4">
    <name type="scientific">Cerrena zonata</name>
    <dbReference type="NCBI Taxonomy" id="2478898"/>
    <lineage>
        <taxon>Eukaryota</taxon>
        <taxon>Fungi</taxon>
        <taxon>Dikarya</taxon>
        <taxon>Basidiomycota</taxon>
        <taxon>Agaricomycotina</taxon>
        <taxon>Agaricomycetes</taxon>
        <taxon>Polyporales</taxon>
        <taxon>Cerrenaceae</taxon>
        <taxon>Cerrena</taxon>
    </lineage>
</organism>
<feature type="domain" description="Aminoglycoside phosphotransferase" evidence="2">
    <location>
        <begin position="241"/>
        <end position="287"/>
    </location>
</feature>
<dbReference type="InterPro" id="IPR051678">
    <property type="entry name" value="AGP_Transferase"/>
</dbReference>
<accession>A0AAW0GZK3</accession>
<dbReference type="InterPro" id="IPR011009">
    <property type="entry name" value="Kinase-like_dom_sf"/>
</dbReference>
<protein>
    <recommendedName>
        <fullName evidence="2">Aminoglycoside phosphotransferase domain-containing protein</fullName>
    </recommendedName>
</protein>
<sequence length="333" mass="38382">MTPSLIFKFNCPMFERTAYYLVAAILTVLDGLFGVYFSLGVSPNTQLPDSDAWSDEEIIHASKTAPYLENSDNKLVQISKDTVVKFCHRWDATASEGFAMELVRKQTRIPVAHMRRTIRHSHRSGEGSIVMDLIPNSRRLLDAWPSLSFWRRLKVILTMRLYLKQIRRIQHPSHNIPGPITSTPRRCHGLQFGFDPKGPFPTISALETHFRNVHSAATFQASLCHIASPKYGPLDSSAFSSLVFTHNDLNMRNILLDENHVLWVVDWGFAGFYPPWFEYLAMLYASQKDQNPESWQRSIKYMAEPAFGVEEWMKELGYGFYDWPRRARADPKH</sequence>
<reference evidence="3 4" key="1">
    <citation type="submission" date="2022-09" db="EMBL/GenBank/DDBJ databases">
        <authorList>
            <person name="Palmer J.M."/>
        </authorList>
    </citation>
    <scope>NUCLEOTIDE SEQUENCE [LARGE SCALE GENOMIC DNA]</scope>
    <source>
        <strain evidence="3 4">DSM 7382</strain>
    </source>
</reference>
<keyword evidence="1" id="KW-0812">Transmembrane</keyword>
<feature type="transmembrane region" description="Helical" evidence="1">
    <location>
        <begin position="18"/>
        <end position="39"/>
    </location>
</feature>
<dbReference type="SUPFAM" id="SSF56112">
    <property type="entry name" value="Protein kinase-like (PK-like)"/>
    <property type="match status" value="1"/>
</dbReference>
<dbReference type="PANTHER" id="PTHR21310:SF39">
    <property type="entry name" value="AMINOGLYCOSIDE PHOSPHOTRANSFERASE DOMAIN-CONTAINING PROTEIN"/>
    <property type="match status" value="1"/>
</dbReference>
<keyword evidence="1" id="KW-0472">Membrane</keyword>
<gene>
    <name evidence="3" type="ORF">QCA50_000301</name>
</gene>
<dbReference type="Proteomes" id="UP001385951">
    <property type="component" value="Unassembled WGS sequence"/>
</dbReference>
<dbReference type="PANTHER" id="PTHR21310">
    <property type="entry name" value="AMINOGLYCOSIDE PHOSPHOTRANSFERASE-RELATED-RELATED"/>
    <property type="match status" value="1"/>
</dbReference>
<evidence type="ECO:0000313" key="4">
    <source>
        <dbReference type="Proteomes" id="UP001385951"/>
    </source>
</evidence>
<dbReference type="AlphaFoldDB" id="A0AAW0GZK3"/>